<accession>A0A1H3JTJ7</accession>
<proteinExistence type="predicted"/>
<evidence type="ECO:0000313" key="2">
    <source>
        <dbReference type="Proteomes" id="UP000198640"/>
    </source>
</evidence>
<protein>
    <submittedName>
        <fullName evidence="1">Uncharacterized protein</fullName>
    </submittedName>
</protein>
<dbReference type="STRING" id="44576.SAMN05421881_10359"/>
<dbReference type="EMBL" id="FNOY01000035">
    <property type="protein sequence ID" value="SDY42688.1"/>
    <property type="molecule type" value="Genomic_DNA"/>
</dbReference>
<gene>
    <name evidence="1" type="ORF">SAMN05421881_10359</name>
</gene>
<evidence type="ECO:0000313" key="1">
    <source>
        <dbReference type="EMBL" id="SDY42688.1"/>
    </source>
</evidence>
<keyword evidence="2" id="KW-1185">Reference proteome</keyword>
<name>A0A1H3JTJ7_9PROT</name>
<reference evidence="1 2" key="1">
    <citation type="submission" date="2016-10" db="EMBL/GenBank/DDBJ databases">
        <authorList>
            <person name="de Groot N.N."/>
        </authorList>
    </citation>
    <scope>NUCLEOTIDE SEQUENCE [LARGE SCALE GENOMIC DNA]</scope>
    <source>
        <strain evidence="1 2">Nm1</strain>
    </source>
</reference>
<sequence length="80" mass="9061">MADILHRIRKSARRVVSAYTLHYMHDAACMRIAEPVSREPGRDKDSGCRPACDAGWWQGDTWVDGLYFVINLLAVVDITL</sequence>
<dbReference type="AlphaFoldDB" id="A0A1H3JTJ7"/>
<dbReference type="Proteomes" id="UP000198640">
    <property type="component" value="Unassembled WGS sequence"/>
</dbReference>
<organism evidence="1 2">
    <name type="scientific">Nitrosomonas halophila</name>
    <dbReference type="NCBI Taxonomy" id="44576"/>
    <lineage>
        <taxon>Bacteria</taxon>
        <taxon>Pseudomonadati</taxon>
        <taxon>Pseudomonadota</taxon>
        <taxon>Betaproteobacteria</taxon>
        <taxon>Nitrosomonadales</taxon>
        <taxon>Nitrosomonadaceae</taxon>
        <taxon>Nitrosomonas</taxon>
    </lineage>
</organism>